<evidence type="ECO:0000313" key="2">
    <source>
        <dbReference type="Proteomes" id="UP001066276"/>
    </source>
</evidence>
<sequence>MPGLATPHSRSYEQLTRWGGVAASLGLAPQEEQDSERIPSTANIMCTLLHLNTDVLPQSRVSSALIESRQRPEWSAGVWCLGNKITRNEDKVRSRTRIGDGGMCERTRCEKKAEFSLDMWDPHHMGSASGRMRGVIPVHDVYCGKEALFCPVTCLIAIKGDGRCGAITNAVMHLE</sequence>
<accession>A0AAV7P5B6</accession>
<reference evidence="1" key="1">
    <citation type="journal article" date="2022" name="bioRxiv">
        <title>Sequencing and chromosome-scale assembly of the giantPleurodeles waltlgenome.</title>
        <authorList>
            <person name="Brown T."/>
            <person name="Elewa A."/>
            <person name="Iarovenko S."/>
            <person name="Subramanian E."/>
            <person name="Araus A.J."/>
            <person name="Petzold A."/>
            <person name="Susuki M."/>
            <person name="Suzuki K.-i.T."/>
            <person name="Hayashi T."/>
            <person name="Toyoda A."/>
            <person name="Oliveira C."/>
            <person name="Osipova E."/>
            <person name="Leigh N.D."/>
            <person name="Simon A."/>
            <person name="Yun M.H."/>
        </authorList>
    </citation>
    <scope>NUCLEOTIDE SEQUENCE</scope>
    <source>
        <strain evidence="1">20211129_DDA</strain>
        <tissue evidence="1">Liver</tissue>
    </source>
</reference>
<gene>
    <name evidence="1" type="ORF">NDU88_001957</name>
</gene>
<dbReference type="EMBL" id="JANPWB010000011">
    <property type="protein sequence ID" value="KAJ1123488.1"/>
    <property type="molecule type" value="Genomic_DNA"/>
</dbReference>
<evidence type="ECO:0000313" key="1">
    <source>
        <dbReference type="EMBL" id="KAJ1123488.1"/>
    </source>
</evidence>
<name>A0AAV7P5B6_PLEWA</name>
<dbReference type="AlphaFoldDB" id="A0AAV7P5B6"/>
<proteinExistence type="predicted"/>
<keyword evidence="2" id="KW-1185">Reference proteome</keyword>
<comment type="caution">
    <text evidence="1">The sequence shown here is derived from an EMBL/GenBank/DDBJ whole genome shotgun (WGS) entry which is preliminary data.</text>
</comment>
<dbReference type="Proteomes" id="UP001066276">
    <property type="component" value="Chromosome 7"/>
</dbReference>
<organism evidence="1 2">
    <name type="scientific">Pleurodeles waltl</name>
    <name type="common">Iberian ribbed newt</name>
    <dbReference type="NCBI Taxonomy" id="8319"/>
    <lineage>
        <taxon>Eukaryota</taxon>
        <taxon>Metazoa</taxon>
        <taxon>Chordata</taxon>
        <taxon>Craniata</taxon>
        <taxon>Vertebrata</taxon>
        <taxon>Euteleostomi</taxon>
        <taxon>Amphibia</taxon>
        <taxon>Batrachia</taxon>
        <taxon>Caudata</taxon>
        <taxon>Salamandroidea</taxon>
        <taxon>Salamandridae</taxon>
        <taxon>Pleurodelinae</taxon>
        <taxon>Pleurodeles</taxon>
    </lineage>
</organism>
<protein>
    <submittedName>
        <fullName evidence="1">Uncharacterized protein</fullName>
    </submittedName>
</protein>